<dbReference type="GO" id="GO:0005634">
    <property type="term" value="C:nucleus"/>
    <property type="evidence" value="ECO:0007669"/>
    <property type="project" value="TreeGrafter"/>
</dbReference>
<name>A0A4C1WPT2_EUMVA</name>
<evidence type="ECO:0000313" key="4">
    <source>
        <dbReference type="Proteomes" id="UP000299102"/>
    </source>
</evidence>
<dbReference type="PROSITE" id="PS50142">
    <property type="entry name" value="RNASE_3_2"/>
    <property type="match status" value="1"/>
</dbReference>
<dbReference type="SMART" id="SM00535">
    <property type="entry name" value="RIBOc"/>
    <property type="match status" value="1"/>
</dbReference>
<evidence type="ECO:0000259" key="2">
    <source>
        <dbReference type="PROSITE" id="PS50142"/>
    </source>
</evidence>
<dbReference type="InterPro" id="IPR000999">
    <property type="entry name" value="RNase_III_dom"/>
</dbReference>
<evidence type="ECO:0000313" key="3">
    <source>
        <dbReference type="EMBL" id="GBP52117.1"/>
    </source>
</evidence>
<dbReference type="EMBL" id="BGZK01000595">
    <property type="protein sequence ID" value="GBP52117.1"/>
    <property type="molecule type" value="Genomic_DNA"/>
</dbReference>
<dbReference type="Pfam" id="PF00636">
    <property type="entry name" value="Ribonuclease_3"/>
    <property type="match status" value="1"/>
</dbReference>
<dbReference type="GO" id="GO:0006309">
    <property type="term" value="P:apoptotic DNA fragmentation"/>
    <property type="evidence" value="ECO:0007669"/>
    <property type="project" value="TreeGrafter"/>
</dbReference>
<gene>
    <name evidence="3" type="primary">Dcr-1</name>
    <name evidence="3" type="ORF">EVAR_42020_1</name>
</gene>
<dbReference type="GO" id="GO:0003723">
    <property type="term" value="F:RNA binding"/>
    <property type="evidence" value="ECO:0007669"/>
    <property type="project" value="TreeGrafter"/>
</dbReference>
<dbReference type="CDD" id="cd00593">
    <property type="entry name" value="RIBOc"/>
    <property type="match status" value="1"/>
</dbReference>
<proteinExistence type="predicted"/>
<comment type="caution">
    <text evidence="3">The sequence shown here is derived from an EMBL/GenBank/DDBJ whole genome shotgun (WGS) entry which is preliminary data.</text>
</comment>
<feature type="domain" description="RNase III" evidence="2">
    <location>
        <begin position="151"/>
        <end position="222"/>
    </location>
</feature>
<protein>
    <submittedName>
        <fullName evidence="3">Endoribonuclease Dcr-1</fullName>
    </submittedName>
</protein>
<organism evidence="3 4">
    <name type="scientific">Eumeta variegata</name>
    <name type="common">Bagworm moth</name>
    <name type="synonym">Eumeta japonica</name>
    <dbReference type="NCBI Taxonomy" id="151549"/>
    <lineage>
        <taxon>Eukaryota</taxon>
        <taxon>Metazoa</taxon>
        <taxon>Ecdysozoa</taxon>
        <taxon>Arthropoda</taxon>
        <taxon>Hexapoda</taxon>
        <taxon>Insecta</taxon>
        <taxon>Pterygota</taxon>
        <taxon>Neoptera</taxon>
        <taxon>Endopterygota</taxon>
        <taxon>Lepidoptera</taxon>
        <taxon>Glossata</taxon>
        <taxon>Ditrysia</taxon>
        <taxon>Tineoidea</taxon>
        <taxon>Psychidae</taxon>
        <taxon>Oiketicinae</taxon>
        <taxon>Eumeta</taxon>
    </lineage>
</organism>
<keyword evidence="1" id="KW-0378">Hydrolase</keyword>
<dbReference type="SUPFAM" id="SSF69065">
    <property type="entry name" value="RNase III domain-like"/>
    <property type="match status" value="1"/>
</dbReference>
<sequence>MTDVHTATKSLLSQVEPPNEIQTIDSCYRINNPINDEDHKPVNIVSMKEAIYELQKKKLSKEFAWDEDKEPLDIERNLTTVTLMDIECYDEFASVVIDDTQKDMPFQLNSPHRMLNTAALPPPPVVYNDKIDLLCHTSGGRGAELLDVAAALTAISSHDAFNLERVETLGDSFLKFISALYLYHKFPKLNEGQLTNIKSRLIGNRNLYYAAERINLGGRMKLDQFSPRNDFTLPSFSIPLKILECIEQSKTLKTNHGQRATQYSSNKAKHG</sequence>
<dbReference type="Gene3D" id="1.10.1520.10">
    <property type="entry name" value="Ribonuclease III domain"/>
    <property type="match status" value="1"/>
</dbReference>
<dbReference type="STRING" id="151549.A0A4C1WPT2"/>
<dbReference type="PANTHER" id="PTHR14950">
    <property type="entry name" value="DICER-RELATED"/>
    <property type="match status" value="1"/>
</dbReference>
<reference evidence="3 4" key="1">
    <citation type="journal article" date="2019" name="Commun. Biol.">
        <title>The bagworm genome reveals a unique fibroin gene that provides high tensile strength.</title>
        <authorList>
            <person name="Kono N."/>
            <person name="Nakamura H."/>
            <person name="Ohtoshi R."/>
            <person name="Tomita M."/>
            <person name="Numata K."/>
            <person name="Arakawa K."/>
        </authorList>
    </citation>
    <scope>NUCLEOTIDE SEQUENCE [LARGE SCALE GENOMIC DNA]</scope>
</reference>
<dbReference type="OrthoDB" id="416741at2759"/>
<keyword evidence="4" id="KW-1185">Reference proteome</keyword>
<dbReference type="InterPro" id="IPR036389">
    <property type="entry name" value="RNase_III_sf"/>
</dbReference>
<evidence type="ECO:0000256" key="1">
    <source>
        <dbReference type="ARBA" id="ARBA00022801"/>
    </source>
</evidence>
<dbReference type="GO" id="GO:0004530">
    <property type="term" value="F:deoxyribonuclease I activity"/>
    <property type="evidence" value="ECO:0007669"/>
    <property type="project" value="TreeGrafter"/>
</dbReference>
<dbReference type="Proteomes" id="UP000299102">
    <property type="component" value="Unassembled WGS sequence"/>
</dbReference>
<dbReference type="GO" id="GO:0070578">
    <property type="term" value="C:RISC-loading complex"/>
    <property type="evidence" value="ECO:0007669"/>
    <property type="project" value="TreeGrafter"/>
</dbReference>
<dbReference type="AlphaFoldDB" id="A0A4C1WPT2"/>
<dbReference type="PANTHER" id="PTHR14950:SF36">
    <property type="entry name" value="ENDORIBONUCLEASE DCR-2"/>
    <property type="match status" value="1"/>
</dbReference>
<accession>A0A4C1WPT2</accession>
<dbReference type="GO" id="GO:0005737">
    <property type="term" value="C:cytoplasm"/>
    <property type="evidence" value="ECO:0007669"/>
    <property type="project" value="TreeGrafter"/>
</dbReference>
<dbReference type="GO" id="GO:0004525">
    <property type="term" value="F:ribonuclease III activity"/>
    <property type="evidence" value="ECO:0007669"/>
    <property type="project" value="InterPro"/>
</dbReference>
<dbReference type="GO" id="GO:0030422">
    <property type="term" value="P:siRNA processing"/>
    <property type="evidence" value="ECO:0007669"/>
    <property type="project" value="TreeGrafter"/>
</dbReference>